<comment type="caution">
    <text evidence="3">The sequence shown here is derived from an EMBL/GenBank/DDBJ whole genome shotgun (WGS) entry which is preliminary data.</text>
</comment>
<gene>
    <name evidence="3" type="ORF">MGAL_10B059315</name>
</gene>
<dbReference type="SUPFAM" id="SSF54791">
    <property type="entry name" value="Eukaryotic type KH-domain (KH-domain type I)"/>
    <property type="match status" value="3"/>
</dbReference>
<feature type="domain" description="K Homology" evidence="2">
    <location>
        <begin position="18"/>
        <end position="87"/>
    </location>
</feature>
<dbReference type="EMBL" id="UYJE01003599">
    <property type="protein sequence ID" value="VDI20718.1"/>
    <property type="molecule type" value="Genomic_DNA"/>
</dbReference>
<dbReference type="Gene3D" id="3.30.1370.10">
    <property type="entry name" value="K Homology domain, type 1"/>
    <property type="match status" value="4"/>
</dbReference>
<dbReference type="PROSITE" id="PS50084">
    <property type="entry name" value="KH_TYPE_1"/>
    <property type="match status" value="3"/>
</dbReference>
<dbReference type="InterPro" id="IPR036612">
    <property type="entry name" value="KH_dom_type_1_sf"/>
</dbReference>
<dbReference type="SMART" id="SM00322">
    <property type="entry name" value="KH"/>
    <property type="match status" value="3"/>
</dbReference>
<evidence type="ECO:0000313" key="3">
    <source>
        <dbReference type="EMBL" id="VDI20718.1"/>
    </source>
</evidence>
<dbReference type="GO" id="GO:0003730">
    <property type="term" value="F:mRNA 3'-UTR binding"/>
    <property type="evidence" value="ECO:0007669"/>
    <property type="project" value="TreeGrafter"/>
</dbReference>
<feature type="domain" description="K Homology" evidence="2">
    <location>
        <begin position="88"/>
        <end position="151"/>
    </location>
</feature>
<proteinExistence type="predicted"/>
<evidence type="ECO:0000259" key="2">
    <source>
        <dbReference type="SMART" id="SM00322"/>
    </source>
</evidence>
<dbReference type="PANTHER" id="PTHR10603:SF7">
    <property type="entry name" value="FRAGILE X MESSENGER RIBONUCLEOPROTEIN 1 HOMOLOG"/>
    <property type="match status" value="1"/>
</dbReference>
<keyword evidence="1" id="KW-0694">RNA-binding</keyword>
<dbReference type="GO" id="GO:0045182">
    <property type="term" value="F:translation regulator activity"/>
    <property type="evidence" value="ECO:0007669"/>
    <property type="project" value="TreeGrafter"/>
</dbReference>
<protein>
    <submittedName>
        <fullName evidence="3">Fragile X mental retardation protein</fullName>
    </submittedName>
</protein>
<dbReference type="Proteomes" id="UP000596742">
    <property type="component" value="Unassembled WGS sequence"/>
</dbReference>
<dbReference type="GO" id="GO:0051028">
    <property type="term" value="P:mRNA transport"/>
    <property type="evidence" value="ECO:0007669"/>
    <property type="project" value="TreeGrafter"/>
</dbReference>
<dbReference type="GO" id="GO:0045727">
    <property type="term" value="P:positive regulation of translation"/>
    <property type="evidence" value="ECO:0007669"/>
    <property type="project" value="TreeGrafter"/>
</dbReference>
<dbReference type="GO" id="GO:0048513">
    <property type="term" value="P:animal organ development"/>
    <property type="evidence" value="ECO:0007669"/>
    <property type="project" value="TreeGrafter"/>
</dbReference>
<evidence type="ECO:0000313" key="4">
    <source>
        <dbReference type="Proteomes" id="UP000596742"/>
    </source>
</evidence>
<keyword evidence="4" id="KW-1185">Reference proteome</keyword>
<dbReference type="InterPro" id="IPR004088">
    <property type="entry name" value="KH_dom_type_1"/>
</dbReference>
<dbReference type="Pfam" id="PF00013">
    <property type="entry name" value="KH_1"/>
    <property type="match status" value="3"/>
</dbReference>
<accession>A0A8B6DM47</accession>
<dbReference type="AlphaFoldDB" id="A0A8B6DM47"/>
<dbReference type="GO" id="GO:0010494">
    <property type="term" value="C:cytoplasmic stress granule"/>
    <property type="evidence" value="ECO:0007669"/>
    <property type="project" value="TreeGrafter"/>
</dbReference>
<dbReference type="GO" id="GO:0005634">
    <property type="term" value="C:nucleus"/>
    <property type="evidence" value="ECO:0007669"/>
    <property type="project" value="TreeGrafter"/>
</dbReference>
<dbReference type="CDD" id="cd22426">
    <property type="entry name" value="KH_I_FMR1_FXR_rpt2"/>
    <property type="match status" value="2"/>
</dbReference>
<organism evidence="3 4">
    <name type="scientific">Mytilus galloprovincialis</name>
    <name type="common">Mediterranean mussel</name>
    <dbReference type="NCBI Taxonomy" id="29158"/>
    <lineage>
        <taxon>Eukaryota</taxon>
        <taxon>Metazoa</taxon>
        <taxon>Spiralia</taxon>
        <taxon>Lophotrochozoa</taxon>
        <taxon>Mollusca</taxon>
        <taxon>Bivalvia</taxon>
        <taxon>Autobranchia</taxon>
        <taxon>Pteriomorphia</taxon>
        <taxon>Mytilida</taxon>
        <taxon>Mytiloidea</taxon>
        <taxon>Mytilidae</taxon>
        <taxon>Mytilinae</taxon>
        <taxon>Mytilus</taxon>
    </lineage>
</organism>
<name>A0A8B6DM47_MYTGA</name>
<dbReference type="InterPro" id="IPR040148">
    <property type="entry name" value="FMR1"/>
</dbReference>
<evidence type="ECO:0000256" key="1">
    <source>
        <dbReference type="PROSITE-ProRule" id="PRU00117"/>
    </source>
</evidence>
<dbReference type="InterPro" id="IPR004087">
    <property type="entry name" value="KH_dom"/>
</dbReference>
<sequence>MEYYDAEVDCQDEAVYQAVYRESFMVPVDLVGLAIGTEGANINKSRQIKGVVDVQKKKKAGGYSFTVFGESPEAIKKARSVLELRQEDYTIPKHLAGQVIGKFGQAIEGVINKSLVNRISVQDENDDVTFNIIGPPEAIENAKLLLNYKLEEILNTDESFFTETFMIPLDLIGLSIGTKGDNIKKSKRISGVFSVKYEKQQDSCRFRILGETLEAVKKARSILELSQYAYRVPKHYIAGPVIGKFEQAIEEVLNETIIRTITKHKKKDDVILTIIGPPEAIDYAKCLLKYKLDKTKHVYTEVFMIPFEMMGHAIGRGRDNLDKSKQIKGVLSVSYEEQHNGYSFTVIGEVYLDLYFNNYNPKPVGPCHI</sequence>
<dbReference type="PANTHER" id="PTHR10603">
    <property type="entry name" value="FRAGILE X MENTAL RETARDATION SYNDROME-RELATED PROTEIN"/>
    <property type="match status" value="1"/>
</dbReference>
<feature type="domain" description="K Homology" evidence="2">
    <location>
        <begin position="159"/>
        <end position="227"/>
    </location>
</feature>
<dbReference type="GO" id="GO:0043488">
    <property type="term" value="P:regulation of mRNA stability"/>
    <property type="evidence" value="ECO:0007669"/>
    <property type="project" value="TreeGrafter"/>
</dbReference>
<dbReference type="OrthoDB" id="6152638at2759"/>
<reference evidence="3" key="1">
    <citation type="submission" date="2018-11" db="EMBL/GenBank/DDBJ databases">
        <authorList>
            <person name="Alioto T."/>
            <person name="Alioto T."/>
        </authorList>
    </citation>
    <scope>NUCLEOTIDE SEQUENCE</scope>
</reference>